<organism evidence="2 3">
    <name type="scientific">Loigolactobacillus backii</name>
    <dbReference type="NCBI Taxonomy" id="375175"/>
    <lineage>
        <taxon>Bacteria</taxon>
        <taxon>Bacillati</taxon>
        <taxon>Bacillota</taxon>
        <taxon>Bacilli</taxon>
        <taxon>Lactobacillales</taxon>
        <taxon>Lactobacillaceae</taxon>
        <taxon>Loigolactobacillus</taxon>
    </lineage>
</organism>
<keyword evidence="3" id="KW-1185">Reference proteome</keyword>
<accession>A0A192H3S1</accession>
<dbReference type="AlphaFoldDB" id="A0A192H3S1"/>
<evidence type="ECO:0000313" key="2">
    <source>
        <dbReference type="EMBL" id="ANK63025.1"/>
    </source>
</evidence>
<sequence>MATSLILIADNLVDSLSPYTALLLQNGLHIASIRNLFWLNTLVFVLWAIVFAFISWRKKIV</sequence>
<keyword evidence="1" id="KW-1133">Transmembrane helix</keyword>
<reference evidence="2 3" key="1">
    <citation type="submission" date="2016-03" db="EMBL/GenBank/DDBJ databases">
        <title>Pediococcus and Lactobacillus from brewery environment - whole genome sequencing and assembly.</title>
        <authorList>
            <person name="Behr J."/>
            <person name="Geissler A.J."/>
            <person name="Vogel R.F."/>
        </authorList>
    </citation>
    <scope>NUCLEOTIDE SEQUENCE [LARGE SCALE GENOMIC DNA]</scope>
    <source>
        <strain evidence="2 3">TMW 1.1989</strain>
    </source>
</reference>
<dbReference type="EMBL" id="CP014873">
    <property type="protein sequence ID" value="ANK63025.1"/>
    <property type="molecule type" value="Genomic_DNA"/>
</dbReference>
<dbReference type="STRING" id="375175.AYR53_09785"/>
<protein>
    <submittedName>
        <fullName evidence="2">Uncharacterized protein</fullName>
    </submittedName>
</protein>
<gene>
    <name evidence="2" type="ORF">AYR53_09785</name>
</gene>
<feature type="transmembrane region" description="Helical" evidence="1">
    <location>
        <begin position="36"/>
        <end position="56"/>
    </location>
</feature>
<keyword evidence="1" id="KW-0812">Transmembrane</keyword>
<keyword evidence="1" id="KW-0472">Membrane</keyword>
<evidence type="ECO:0000313" key="3">
    <source>
        <dbReference type="Proteomes" id="UP000078582"/>
    </source>
</evidence>
<proteinExistence type="predicted"/>
<evidence type="ECO:0000256" key="1">
    <source>
        <dbReference type="SAM" id="Phobius"/>
    </source>
</evidence>
<name>A0A192H3S1_9LACO</name>
<dbReference type="Proteomes" id="UP000078582">
    <property type="component" value="Chromosome"/>
</dbReference>